<dbReference type="EMBL" id="SJPR01000007">
    <property type="protein sequence ID" value="TWT94095.1"/>
    <property type="molecule type" value="Genomic_DNA"/>
</dbReference>
<reference evidence="1 2" key="1">
    <citation type="submission" date="2019-02" db="EMBL/GenBank/DDBJ databases">
        <title>Deep-cultivation of Planctomycetes and their phenomic and genomic characterization uncovers novel biology.</title>
        <authorList>
            <person name="Wiegand S."/>
            <person name="Jogler M."/>
            <person name="Boedeker C."/>
            <person name="Pinto D."/>
            <person name="Vollmers J."/>
            <person name="Rivas-Marin E."/>
            <person name="Kohn T."/>
            <person name="Peeters S.H."/>
            <person name="Heuer A."/>
            <person name="Rast P."/>
            <person name="Oberbeckmann S."/>
            <person name="Bunk B."/>
            <person name="Jeske O."/>
            <person name="Meyerdierks A."/>
            <person name="Storesund J.E."/>
            <person name="Kallscheuer N."/>
            <person name="Luecker S."/>
            <person name="Lage O.M."/>
            <person name="Pohl T."/>
            <person name="Merkel B.J."/>
            <person name="Hornburger P."/>
            <person name="Mueller R.-W."/>
            <person name="Bruemmer F."/>
            <person name="Labrenz M."/>
            <person name="Spormann A.M."/>
            <person name="Op Den Camp H."/>
            <person name="Overmann J."/>
            <person name="Amann R."/>
            <person name="Jetten M.S.M."/>
            <person name="Mascher T."/>
            <person name="Medema M.H."/>
            <person name="Devos D.P."/>
            <person name="Kaster A.-K."/>
            <person name="Ovreas L."/>
            <person name="Rohde M."/>
            <person name="Galperin M.Y."/>
            <person name="Jogler C."/>
        </authorList>
    </citation>
    <scope>NUCLEOTIDE SEQUENCE [LARGE SCALE GENOMIC DNA]</scope>
    <source>
        <strain evidence="1 2">Pla108</strain>
    </source>
</reference>
<comment type="caution">
    <text evidence="1">The sequence shown here is derived from an EMBL/GenBank/DDBJ whole genome shotgun (WGS) entry which is preliminary data.</text>
</comment>
<gene>
    <name evidence="1" type="ORF">Pla108_38070</name>
</gene>
<protein>
    <submittedName>
        <fullName evidence="1">Uncharacterized protein</fullName>
    </submittedName>
</protein>
<proteinExistence type="predicted"/>
<organism evidence="1 2">
    <name type="scientific">Botrimarina colliarenosi</name>
    <dbReference type="NCBI Taxonomy" id="2528001"/>
    <lineage>
        <taxon>Bacteria</taxon>
        <taxon>Pseudomonadati</taxon>
        <taxon>Planctomycetota</taxon>
        <taxon>Planctomycetia</taxon>
        <taxon>Pirellulales</taxon>
        <taxon>Lacipirellulaceae</taxon>
        <taxon>Botrimarina</taxon>
    </lineage>
</organism>
<evidence type="ECO:0000313" key="2">
    <source>
        <dbReference type="Proteomes" id="UP000317421"/>
    </source>
</evidence>
<sequence length="45" mass="5091">MRIAVDYSNRARDASASRAFFVARLPALTLRAPNLALLPHREREP</sequence>
<keyword evidence="2" id="KW-1185">Reference proteome</keyword>
<dbReference type="Proteomes" id="UP000317421">
    <property type="component" value="Unassembled WGS sequence"/>
</dbReference>
<dbReference type="AlphaFoldDB" id="A0A5C6A3Z4"/>
<accession>A0A5C6A3Z4</accession>
<name>A0A5C6A3Z4_9BACT</name>
<evidence type="ECO:0000313" key="1">
    <source>
        <dbReference type="EMBL" id="TWT94095.1"/>
    </source>
</evidence>